<name>A0A9N8ECZ9_9STRA</name>
<dbReference type="Proteomes" id="UP001153069">
    <property type="component" value="Unassembled WGS sequence"/>
</dbReference>
<proteinExistence type="inferred from homology"/>
<comment type="caution">
    <text evidence="3">The sequence shown here is derived from an EMBL/GenBank/DDBJ whole genome shotgun (WGS) entry which is preliminary data.</text>
</comment>
<dbReference type="InterPro" id="IPR003690">
    <property type="entry name" value="MTERF"/>
</dbReference>
<dbReference type="GO" id="GO:0003676">
    <property type="term" value="F:nucleic acid binding"/>
    <property type="evidence" value="ECO:0007669"/>
    <property type="project" value="InterPro"/>
</dbReference>
<dbReference type="InterPro" id="IPR038538">
    <property type="entry name" value="MTERF_sf"/>
</dbReference>
<gene>
    <name evidence="3" type="ORF">SEMRO_994_G229100.1</name>
</gene>
<reference evidence="3" key="1">
    <citation type="submission" date="2020-06" db="EMBL/GenBank/DDBJ databases">
        <authorList>
            <consortium name="Plant Systems Biology data submission"/>
        </authorList>
    </citation>
    <scope>NUCLEOTIDE SEQUENCE</scope>
    <source>
        <strain evidence="3">D6</strain>
    </source>
</reference>
<sequence length="378" mass="43129">MSKKEIDSLVKRSPVLLACREENILQTADWIQYYLQLNNVKTLKKIVIKSPDILGYSVTMLEGKMKYYQETFGWTNTELTKVLTTTSRIISYSTKENIEPKRQWLCNTFNHVTKDDVSKLIKKSPLVLLANLNDMVDRLEFLQDQLELNSTQATWNLLWKAPNVLALTKDTLNDKISWFQSSSSSSSSSLGLTKKETAKLIKSLPTLLHTSIDNNLEPTLKWLNNRFGQAAVVKRMVTALPAILAYSIVEKTEPQLEFLQVTFGLNNASELSNMTCKYPSILGYNQASMEEKIQFYATCVGSRPDALDFIRRNPRLLGASLDQRLIPRWNQVLEFELPEHGFTVPISNLAVYSNAKWTLYLEKRKGRISNITEDASVM</sequence>
<dbReference type="AlphaFoldDB" id="A0A9N8ECZ9"/>
<dbReference type="PANTHER" id="PTHR13068:SF112">
    <property type="entry name" value="TRANSCRIPTION TERMINATION FACTOR 3, MITOCHONDRIAL"/>
    <property type="match status" value="1"/>
</dbReference>
<evidence type="ECO:0000313" key="4">
    <source>
        <dbReference type="Proteomes" id="UP001153069"/>
    </source>
</evidence>
<comment type="similarity">
    <text evidence="1">Belongs to the mTERF family.</text>
</comment>
<keyword evidence="2" id="KW-0809">Transit peptide</keyword>
<accession>A0A9N8ECZ9</accession>
<dbReference type="Pfam" id="PF02536">
    <property type="entry name" value="mTERF"/>
    <property type="match status" value="2"/>
</dbReference>
<evidence type="ECO:0000256" key="1">
    <source>
        <dbReference type="ARBA" id="ARBA00007692"/>
    </source>
</evidence>
<protein>
    <submittedName>
        <fullName evidence="3">Mitochondrial transcription termination</fullName>
    </submittedName>
</protein>
<dbReference type="SMART" id="SM00733">
    <property type="entry name" value="Mterf"/>
    <property type="match status" value="9"/>
</dbReference>
<dbReference type="Gene3D" id="1.25.70.10">
    <property type="entry name" value="Transcription termination factor 3, mitochondrial"/>
    <property type="match status" value="2"/>
</dbReference>
<organism evidence="3 4">
    <name type="scientific">Seminavis robusta</name>
    <dbReference type="NCBI Taxonomy" id="568900"/>
    <lineage>
        <taxon>Eukaryota</taxon>
        <taxon>Sar</taxon>
        <taxon>Stramenopiles</taxon>
        <taxon>Ochrophyta</taxon>
        <taxon>Bacillariophyta</taxon>
        <taxon>Bacillariophyceae</taxon>
        <taxon>Bacillariophycidae</taxon>
        <taxon>Naviculales</taxon>
        <taxon>Naviculaceae</taxon>
        <taxon>Seminavis</taxon>
    </lineage>
</organism>
<evidence type="ECO:0000256" key="2">
    <source>
        <dbReference type="ARBA" id="ARBA00022946"/>
    </source>
</evidence>
<dbReference type="EMBL" id="CAICTM010000992">
    <property type="protein sequence ID" value="CAB9519172.1"/>
    <property type="molecule type" value="Genomic_DNA"/>
</dbReference>
<evidence type="ECO:0000313" key="3">
    <source>
        <dbReference type="EMBL" id="CAB9519172.1"/>
    </source>
</evidence>
<keyword evidence="4" id="KW-1185">Reference proteome</keyword>
<dbReference type="OrthoDB" id="187447at2759"/>
<dbReference type="PANTHER" id="PTHR13068">
    <property type="entry name" value="CGI-12 PROTEIN-RELATED"/>
    <property type="match status" value="1"/>
</dbReference>